<dbReference type="SMART" id="SM00729">
    <property type="entry name" value="Elp3"/>
    <property type="match status" value="1"/>
</dbReference>
<evidence type="ECO:0000256" key="4">
    <source>
        <dbReference type="ARBA" id="ARBA00022723"/>
    </source>
</evidence>
<dbReference type="OrthoDB" id="7021155at2"/>
<dbReference type="PROSITE" id="PS51918">
    <property type="entry name" value="RADICAL_SAM"/>
    <property type="match status" value="1"/>
</dbReference>
<dbReference type="GO" id="GO:0016491">
    <property type="term" value="F:oxidoreductase activity"/>
    <property type="evidence" value="ECO:0007669"/>
    <property type="project" value="UniProtKB-KW"/>
</dbReference>
<keyword evidence="10" id="KW-1185">Reference proteome</keyword>
<evidence type="ECO:0000256" key="5">
    <source>
        <dbReference type="ARBA" id="ARBA00023002"/>
    </source>
</evidence>
<evidence type="ECO:0000256" key="6">
    <source>
        <dbReference type="ARBA" id="ARBA00023004"/>
    </source>
</evidence>
<dbReference type="GO" id="GO:0046872">
    <property type="term" value="F:metal ion binding"/>
    <property type="evidence" value="ECO:0007669"/>
    <property type="project" value="UniProtKB-KW"/>
</dbReference>
<dbReference type="RefSeq" id="WP_073586861.1">
    <property type="nucleotide sequence ID" value="NZ_FRFD01000003.1"/>
</dbReference>
<proteinExistence type="predicted"/>
<accession>A0A1M7XWK2</accession>
<dbReference type="GO" id="GO:0032324">
    <property type="term" value="P:molybdopterin cofactor biosynthetic process"/>
    <property type="evidence" value="ECO:0007669"/>
    <property type="project" value="UniProtKB-ARBA"/>
</dbReference>
<dbReference type="PANTHER" id="PTHR11228">
    <property type="entry name" value="RADICAL SAM DOMAIN PROTEIN"/>
    <property type="match status" value="1"/>
</dbReference>
<dbReference type="PANTHER" id="PTHR11228:SF7">
    <property type="entry name" value="PQQA PEPTIDE CYCLASE"/>
    <property type="match status" value="1"/>
</dbReference>
<dbReference type="SFLD" id="SFLDS00029">
    <property type="entry name" value="Radical_SAM"/>
    <property type="match status" value="1"/>
</dbReference>
<evidence type="ECO:0000259" key="8">
    <source>
        <dbReference type="PROSITE" id="PS51918"/>
    </source>
</evidence>
<dbReference type="InterPro" id="IPR006638">
    <property type="entry name" value="Elp3/MiaA/NifB-like_rSAM"/>
</dbReference>
<keyword evidence="2" id="KW-0004">4Fe-4S</keyword>
<dbReference type="GO" id="GO:0051539">
    <property type="term" value="F:4 iron, 4 sulfur cluster binding"/>
    <property type="evidence" value="ECO:0007669"/>
    <property type="project" value="UniProtKB-KW"/>
</dbReference>
<evidence type="ECO:0000313" key="10">
    <source>
        <dbReference type="Proteomes" id="UP000184612"/>
    </source>
</evidence>
<dbReference type="Pfam" id="PF04055">
    <property type="entry name" value="Radical_SAM"/>
    <property type="match status" value="1"/>
</dbReference>
<sequence length="348" mass="40557">MERKKEKAGNISYLTLKLTNRCNLNCAMCGQVFSPERFSKDELELDIINRILEETPFVKQVYLFGGEPLLYKELSELLELLQKKNIMSRITTNGTLLVKYAEDIVKYGVTNVEVSLDSHNKDVLSSIRGFDIYDLIIKGIEHLVDEKRKYNSQYPKININCVVLPHNYKELVEFVDHVRSHIQGVDSIYFQYPMITTQEQGISQNKVTQKLFGMDSISWKWFNNPAQQFADEEIRYIYNELELLKHDPLANFKNVSNYEELERLLSPRYVKEEKVCECPFTALTIFPNGDATFCTDFPDIVLGNVYRESLNNIWKGSNSQRFREYLNVEGGFPICARCYHVDEKLMES</sequence>
<keyword evidence="4" id="KW-0479">Metal-binding</keyword>
<dbReference type="STRING" id="1121345.SAMN02745217_00099"/>
<dbReference type="AlphaFoldDB" id="A0A1M7XWK2"/>
<organism evidence="9 10">
    <name type="scientific">Anaerocolumna xylanovorans DSM 12503</name>
    <dbReference type="NCBI Taxonomy" id="1121345"/>
    <lineage>
        <taxon>Bacteria</taxon>
        <taxon>Bacillati</taxon>
        <taxon>Bacillota</taxon>
        <taxon>Clostridia</taxon>
        <taxon>Lachnospirales</taxon>
        <taxon>Lachnospiraceae</taxon>
        <taxon>Anaerocolumna</taxon>
    </lineage>
</organism>
<dbReference type="Gene3D" id="3.20.20.70">
    <property type="entry name" value="Aldolase class I"/>
    <property type="match status" value="1"/>
</dbReference>
<protein>
    <submittedName>
        <fullName evidence="9">4Fe-4S single cluster domain-containing protein</fullName>
    </submittedName>
</protein>
<dbReference type="SFLD" id="SFLDG01387">
    <property type="entry name" value="BtrN-like_SPASM_domain_contain"/>
    <property type="match status" value="1"/>
</dbReference>
<keyword evidence="6" id="KW-0408">Iron</keyword>
<dbReference type="InterPro" id="IPR050377">
    <property type="entry name" value="Radical_SAM_PqqE_MftC-like"/>
</dbReference>
<dbReference type="Pfam" id="PF13186">
    <property type="entry name" value="SPASM"/>
    <property type="match status" value="1"/>
</dbReference>
<dbReference type="PROSITE" id="PS01305">
    <property type="entry name" value="MOAA_NIFB_PQQE"/>
    <property type="match status" value="1"/>
</dbReference>
<keyword evidence="5" id="KW-0560">Oxidoreductase</keyword>
<keyword evidence="3" id="KW-0949">S-adenosyl-L-methionine</keyword>
<dbReference type="SFLD" id="SFLDG01067">
    <property type="entry name" value="SPASM/twitch_domain_containing"/>
    <property type="match status" value="1"/>
</dbReference>
<dbReference type="CDD" id="cd21109">
    <property type="entry name" value="SPASM"/>
    <property type="match status" value="1"/>
</dbReference>
<dbReference type="EMBL" id="FRFD01000003">
    <property type="protein sequence ID" value="SHO43113.1"/>
    <property type="molecule type" value="Genomic_DNA"/>
</dbReference>
<dbReference type="InterPro" id="IPR034391">
    <property type="entry name" value="AdoMet-like_SPASM_containing"/>
</dbReference>
<evidence type="ECO:0000256" key="3">
    <source>
        <dbReference type="ARBA" id="ARBA00022691"/>
    </source>
</evidence>
<gene>
    <name evidence="9" type="ORF">SAMN02745217_00099</name>
</gene>
<name>A0A1M7XWK2_9FIRM</name>
<dbReference type="CDD" id="cd01335">
    <property type="entry name" value="Radical_SAM"/>
    <property type="match status" value="1"/>
</dbReference>
<reference evidence="9 10" key="1">
    <citation type="submission" date="2016-12" db="EMBL/GenBank/DDBJ databases">
        <authorList>
            <person name="Song W.-J."/>
            <person name="Kurnit D.M."/>
        </authorList>
    </citation>
    <scope>NUCLEOTIDE SEQUENCE [LARGE SCALE GENOMIC DNA]</scope>
    <source>
        <strain evidence="9 10">DSM 12503</strain>
    </source>
</reference>
<dbReference type="SUPFAM" id="SSF102114">
    <property type="entry name" value="Radical SAM enzymes"/>
    <property type="match status" value="1"/>
</dbReference>
<evidence type="ECO:0000256" key="1">
    <source>
        <dbReference type="ARBA" id="ARBA00001966"/>
    </source>
</evidence>
<dbReference type="SFLD" id="SFLDG01386">
    <property type="entry name" value="main_SPASM_domain-containing"/>
    <property type="match status" value="1"/>
</dbReference>
<evidence type="ECO:0000256" key="2">
    <source>
        <dbReference type="ARBA" id="ARBA00022485"/>
    </source>
</evidence>
<comment type="cofactor">
    <cofactor evidence="1">
        <name>[4Fe-4S] cluster</name>
        <dbReference type="ChEBI" id="CHEBI:49883"/>
    </cofactor>
</comment>
<feature type="domain" description="Radical SAM core" evidence="8">
    <location>
        <begin position="8"/>
        <end position="223"/>
    </location>
</feature>
<dbReference type="InterPro" id="IPR007197">
    <property type="entry name" value="rSAM"/>
</dbReference>
<evidence type="ECO:0000313" key="9">
    <source>
        <dbReference type="EMBL" id="SHO43113.1"/>
    </source>
</evidence>
<dbReference type="InterPro" id="IPR058240">
    <property type="entry name" value="rSAM_sf"/>
</dbReference>
<dbReference type="Proteomes" id="UP000184612">
    <property type="component" value="Unassembled WGS sequence"/>
</dbReference>
<evidence type="ECO:0000256" key="7">
    <source>
        <dbReference type="ARBA" id="ARBA00023014"/>
    </source>
</evidence>
<dbReference type="InterPro" id="IPR013785">
    <property type="entry name" value="Aldolase_TIM"/>
</dbReference>
<keyword evidence="7" id="KW-0411">Iron-sulfur</keyword>
<dbReference type="InterPro" id="IPR000385">
    <property type="entry name" value="MoaA_NifB_PqqE_Fe-S-bd_CS"/>
</dbReference>
<dbReference type="InterPro" id="IPR023885">
    <property type="entry name" value="4Fe4S-binding_SPASM_dom"/>
</dbReference>